<dbReference type="AlphaFoldDB" id="A0A2P2NS75"/>
<proteinExistence type="predicted"/>
<protein>
    <submittedName>
        <fullName evidence="1">Uncharacterized protein</fullName>
    </submittedName>
</protein>
<sequence length="37" mass="4252">MDLCSHKKIDLILRNWLLMLLQTADGIAISNKRSVKL</sequence>
<accession>A0A2P2NS75</accession>
<reference evidence="1" key="1">
    <citation type="submission" date="2018-02" db="EMBL/GenBank/DDBJ databases">
        <title>Rhizophora mucronata_Transcriptome.</title>
        <authorList>
            <person name="Meera S.P."/>
            <person name="Sreeshan A."/>
            <person name="Augustine A."/>
        </authorList>
    </citation>
    <scope>NUCLEOTIDE SEQUENCE</scope>
    <source>
        <tissue evidence="1">Leaf</tissue>
    </source>
</reference>
<dbReference type="EMBL" id="GGEC01064875">
    <property type="protein sequence ID" value="MBX45359.1"/>
    <property type="molecule type" value="Transcribed_RNA"/>
</dbReference>
<evidence type="ECO:0000313" key="1">
    <source>
        <dbReference type="EMBL" id="MBX45359.1"/>
    </source>
</evidence>
<name>A0A2P2NS75_RHIMU</name>
<organism evidence="1">
    <name type="scientific">Rhizophora mucronata</name>
    <name type="common">Asiatic mangrove</name>
    <dbReference type="NCBI Taxonomy" id="61149"/>
    <lineage>
        <taxon>Eukaryota</taxon>
        <taxon>Viridiplantae</taxon>
        <taxon>Streptophyta</taxon>
        <taxon>Embryophyta</taxon>
        <taxon>Tracheophyta</taxon>
        <taxon>Spermatophyta</taxon>
        <taxon>Magnoliopsida</taxon>
        <taxon>eudicotyledons</taxon>
        <taxon>Gunneridae</taxon>
        <taxon>Pentapetalae</taxon>
        <taxon>rosids</taxon>
        <taxon>fabids</taxon>
        <taxon>Malpighiales</taxon>
        <taxon>Rhizophoraceae</taxon>
        <taxon>Rhizophora</taxon>
    </lineage>
</organism>